<comment type="caution">
    <text evidence="8">The sequence shown here is derived from an EMBL/GenBank/DDBJ whole genome shotgun (WGS) entry which is preliminary data.</text>
</comment>
<keyword evidence="3" id="KW-0285">Flavoprotein</keyword>
<evidence type="ECO:0000313" key="8">
    <source>
        <dbReference type="EMBL" id="RVW50956.1"/>
    </source>
</evidence>
<protein>
    <submittedName>
        <fullName evidence="8">12-oxophytodienoate reductase 1</fullName>
    </submittedName>
</protein>
<evidence type="ECO:0000256" key="3">
    <source>
        <dbReference type="ARBA" id="ARBA00022630"/>
    </source>
</evidence>
<evidence type="ECO:0000256" key="1">
    <source>
        <dbReference type="ARBA" id="ARBA00001917"/>
    </source>
</evidence>
<evidence type="ECO:0000256" key="5">
    <source>
        <dbReference type="ARBA" id="ARBA00022857"/>
    </source>
</evidence>
<organism evidence="8 9">
    <name type="scientific">Vitis vinifera</name>
    <name type="common">Grape</name>
    <dbReference type="NCBI Taxonomy" id="29760"/>
    <lineage>
        <taxon>Eukaryota</taxon>
        <taxon>Viridiplantae</taxon>
        <taxon>Streptophyta</taxon>
        <taxon>Embryophyta</taxon>
        <taxon>Tracheophyta</taxon>
        <taxon>Spermatophyta</taxon>
        <taxon>Magnoliopsida</taxon>
        <taxon>eudicotyledons</taxon>
        <taxon>Gunneridae</taxon>
        <taxon>Pentapetalae</taxon>
        <taxon>rosids</taxon>
        <taxon>Vitales</taxon>
        <taxon>Vitaceae</taxon>
        <taxon>Viteae</taxon>
        <taxon>Vitis</taxon>
    </lineage>
</organism>
<name>A0A438ET73_VITVI</name>
<dbReference type="InterPro" id="IPR001155">
    <property type="entry name" value="OxRdtase_FMN_N"/>
</dbReference>
<accession>A0A438ET73</accession>
<keyword evidence="5" id="KW-0521">NADP</keyword>
<evidence type="ECO:0000259" key="7">
    <source>
        <dbReference type="Pfam" id="PF00724"/>
    </source>
</evidence>
<gene>
    <name evidence="8" type="primary">OPR1_1</name>
    <name evidence="8" type="ORF">CK203_071324</name>
</gene>
<keyword evidence="4" id="KW-0288">FMN</keyword>
<dbReference type="FunFam" id="3.20.20.70:FF:000073">
    <property type="entry name" value="12-oxophytodienoate reductase 3"/>
    <property type="match status" value="1"/>
</dbReference>
<dbReference type="SUPFAM" id="SSF51395">
    <property type="entry name" value="FMN-linked oxidoreductases"/>
    <property type="match status" value="1"/>
</dbReference>
<dbReference type="CDD" id="cd02933">
    <property type="entry name" value="OYE_like_FMN"/>
    <property type="match status" value="1"/>
</dbReference>
<proteinExistence type="inferred from homology"/>
<evidence type="ECO:0000256" key="4">
    <source>
        <dbReference type="ARBA" id="ARBA00022643"/>
    </source>
</evidence>
<keyword evidence="6" id="KW-0560">Oxidoreductase</keyword>
<dbReference type="Pfam" id="PF00724">
    <property type="entry name" value="Oxidored_FMN"/>
    <property type="match status" value="1"/>
</dbReference>
<reference evidence="8 9" key="1">
    <citation type="journal article" date="2018" name="PLoS Genet.">
        <title>Population sequencing reveals clonal diversity and ancestral inbreeding in the grapevine cultivar Chardonnay.</title>
        <authorList>
            <person name="Roach M.J."/>
            <person name="Johnson D.L."/>
            <person name="Bohlmann J."/>
            <person name="van Vuuren H.J."/>
            <person name="Jones S.J."/>
            <person name="Pretorius I.S."/>
            <person name="Schmidt S.A."/>
            <person name="Borneman A.R."/>
        </authorList>
    </citation>
    <scope>NUCLEOTIDE SEQUENCE [LARGE SCALE GENOMIC DNA]</scope>
    <source>
        <strain evidence="9">cv. Chardonnay</strain>
        <tissue evidence="8">Leaf</tissue>
    </source>
</reference>
<evidence type="ECO:0000313" key="9">
    <source>
        <dbReference type="Proteomes" id="UP000288805"/>
    </source>
</evidence>
<dbReference type="InterPro" id="IPR013785">
    <property type="entry name" value="Aldolase_TIM"/>
</dbReference>
<sequence>METEGQRKKEAIPLLTPYQMGKFHLSHRMVLAPMSRWRSYNFTAQPHAVLYYSQRTTRGGFLIGEASGISDTAQGNTWKHGSLLWMRFMRKGGIFFCQLWHAGRASKYEYQPNGHPPISCTDKPITSEAQIDGTTAADHPPPRRLSVQEIFQVVDDFRVAARNAREAGFDGVEIHAANGYLVDQFLKDGVNDRRDEYGGSLENRCRFPLQVVEAIADEIGADRVGVRLSPFADNNDCGDSNPQALAIYMAQELSKRGILYCHIMEPTMITQFERVETKSSHGPMREAFKGTFIAAGGYNREDGNEAIANGNADLIAFGRLFLANPDLPKRFELDTPLNRSDGRTFCTSDPIVGYTDYPFLDQTP</sequence>
<evidence type="ECO:0000256" key="2">
    <source>
        <dbReference type="ARBA" id="ARBA00005979"/>
    </source>
</evidence>
<dbReference type="PANTHER" id="PTHR22893:SF62">
    <property type="entry name" value="12-OXOPHYTODIENOATE REDUCTASE-LIKE PROTEIN"/>
    <property type="match status" value="1"/>
</dbReference>
<dbReference type="InterPro" id="IPR045247">
    <property type="entry name" value="Oye-like"/>
</dbReference>
<comment type="cofactor">
    <cofactor evidence="1">
        <name>FMN</name>
        <dbReference type="ChEBI" id="CHEBI:58210"/>
    </cofactor>
</comment>
<dbReference type="PANTHER" id="PTHR22893">
    <property type="entry name" value="NADH OXIDOREDUCTASE-RELATED"/>
    <property type="match status" value="1"/>
</dbReference>
<evidence type="ECO:0000256" key="6">
    <source>
        <dbReference type="ARBA" id="ARBA00023002"/>
    </source>
</evidence>
<feature type="domain" description="NADH:flavin oxidoreductase/NADH oxidase N-terminal" evidence="7">
    <location>
        <begin position="14"/>
        <end position="336"/>
    </location>
</feature>
<dbReference type="Gene3D" id="3.20.20.70">
    <property type="entry name" value="Aldolase class I"/>
    <property type="match status" value="1"/>
</dbReference>
<dbReference type="GO" id="GO:0010181">
    <property type="term" value="F:FMN binding"/>
    <property type="evidence" value="ECO:0007669"/>
    <property type="project" value="InterPro"/>
</dbReference>
<dbReference type="Proteomes" id="UP000288805">
    <property type="component" value="Unassembled WGS sequence"/>
</dbReference>
<dbReference type="AlphaFoldDB" id="A0A438ET73"/>
<comment type="similarity">
    <text evidence="2">Belongs to the NADH:flavin oxidoreductase/NADH oxidase family.</text>
</comment>
<dbReference type="GO" id="GO:0016629">
    <property type="term" value="F:12-oxophytodienoate reductase activity"/>
    <property type="evidence" value="ECO:0007669"/>
    <property type="project" value="UniProtKB-ARBA"/>
</dbReference>
<dbReference type="EMBL" id="QGNW01001190">
    <property type="protein sequence ID" value="RVW50956.1"/>
    <property type="molecule type" value="Genomic_DNA"/>
</dbReference>